<feature type="transmembrane region" description="Helical" evidence="1">
    <location>
        <begin position="28"/>
        <end position="46"/>
    </location>
</feature>
<proteinExistence type="predicted"/>
<keyword evidence="1" id="KW-0812">Transmembrane</keyword>
<dbReference type="EMBL" id="NKJJ02000003">
    <property type="protein sequence ID" value="TPR08468.1"/>
    <property type="molecule type" value="Genomic_DNA"/>
</dbReference>
<protein>
    <submittedName>
        <fullName evidence="2">Scavenger mRNA decapping enzyme C-term binding family protein</fullName>
    </submittedName>
</protein>
<reference evidence="3" key="1">
    <citation type="submission" date="2018-10" db="EMBL/GenBank/DDBJ databases">
        <title>FDA dAtabase for Regulatory Grade micrObial Sequences (FDA-ARGOS): Supporting development and validation of Infectious Disease Dx tests.</title>
        <authorList>
            <person name="Kerrigan L."/>
            <person name="Tallon L."/>
            <person name="Sadzewicz L."/>
            <person name="Sengamalay N."/>
            <person name="Ott S."/>
            <person name="Godinez A."/>
            <person name="Nagaraj S."/>
            <person name="Vavikolanu K."/>
            <person name="Nadendla S."/>
            <person name="George J."/>
            <person name="Sichtig H."/>
        </authorList>
    </citation>
    <scope>NUCLEOTIDE SEQUENCE [LARGE SCALE GENOMIC DNA]</scope>
    <source>
        <strain evidence="3">FDAARGOS_311</strain>
    </source>
</reference>
<sequence length="61" mass="6737">MSILLIAPKSFCTIPIHSPILCPSTMGSLLYFLLAHAVLGFQRAGLAYQRNYKSRKDGRGL</sequence>
<organism evidence="2 3">
    <name type="scientific">Aspergillus niger</name>
    <dbReference type="NCBI Taxonomy" id="5061"/>
    <lineage>
        <taxon>Eukaryota</taxon>
        <taxon>Fungi</taxon>
        <taxon>Dikarya</taxon>
        <taxon>Ascomycota</taxon>
        <taxon>Pezizomycotina</taxon>
        <taxon>Eurotiomycetes</taxon>
        <taxon>Eurotiomycetidae</taxon>
        <taxon>Eurotiales</taxon>
        <taxon>Aspergillaceae</taxon>
        <taxon>Aspergillus</taxon>
        <taxon>Aspergillus subgen. Circumdati</taxon>
    </lineage>
</organism>
<gene>
    <name evidence="2" type="ORF">CAN33_004335</name>
</gene>
<comment type="caution">
    <text evidence="2">The sequence shown here is derived from an EMBL/GenBank/DDBJ whole genome shotgun (WGS) entry which is preliminary data.</text>
</comment>
<accession>A0A505I9R5</accession>
<evidence type="ECO:0000313" key="3">
    <source>
        <dbReference type="Proteomes" id="UP000197666"/>
    </source>
</evidence>
<name>A0A505I9R5_ASPNG</name>
<dbReference type="Proteomes" id="UP000197666">
    <property type="component" value="Unassembled WGS sequence"/>
</dbReference>
<dbReference type="AlphaFoldDB" id="A0A505I9R5"/>
<keyword evidence="1" id="KW-1133">Transmembrane helix</keyword>
<evidence type="ECO:0000313" key="2">
    <source>
        <dbReference type="EMBL" id="TPR08468.1"/>
    </source>
</evidence>
<keyword evidence="1" id="KW-0472">Membrane</keyword>
<evidence type="ECO:0000256" key="1">
    <source>
        <dbReference type="SAM" id="Phobius"/>
    </source>
</evidence>